<reference evidence="1 2" key="1">
    <citation type="journal article" date="2021" name="bioRxiv">
        <title>Chromosome-scale and haplotype-resolved genome assembly of a tetraploid potato cultivar.</title>
        <authorList>
            <person name="Sun H."/>
            <person name="Jiao W.-B."/>
            <person name="Krause K."/>
            <person name="Campoy J.A."/>
            <person name="Goel M."/>
            <person name="Folz-Donahue K."/>
            <person name="Kukat C."/>
            <person name="Huettel B."/>
            <person name="Schneeberger K."/>
        </authorList>
    </citation>
    <scope>NUCLEOTIDE SEQUENCE [LARGE SCALE GENOMIC DNA]</scope>
    <source>
        <strain evidence="1">SolTubOtavaFocal</strain>
        <tissue evidence="1">Leaves</tissue>
    </source>
</reference>
<comment type="caution">
    <text evidence="1">The sequence shown here is derived from an EMBL/GenBank/DDBJ whole genome shotgun (WGS) entry which is preliminary data.</text>
</comment>
<keyword evidence="2" id="KW-1185">Reference proteome</keyword>
<dbReference type="Proteomes" id="UP000826656">
    <property type="component" value="Unassembled WGS sequence"/>
</dbReference>
<dbReference type="EMBL" id="JAIVGD010000001">
    <property type="protein sequence ID" value="KAH0781291.1"/>
    <property type="molecule type" value="Genomic_DNA"/>
</dbReference>
<sequence length="75" mass="8294">MLFLAVKNTWMGHLGASGSTVNVILSCQEYMDGASRCKWFYRNRCLASVFVVGKDATVPRPFTIGLGFSRLSNLC</sequence>
<name>A0ABQ7WLZ6_SOLTU</name>
<protein>
    <submittedName>
        <fullName evidence="1">Uncharacterized protein</fullName>
    </submittedName>
</protein>
<organism evidence="1 2">
    <name type="scientific">Solanum tuberosum</name>
    <name type="common">Potato</name>
    <dbReference type="NCBI Taxonomy" id="4113"/>
    <lineage>
        <taxon>Eukaryota</taxon>
        <taxon>Viridiplantae</taxon>
        <taxon>Streptophyta</taxon>
        <taxon>Embryophyta</taxon>
        <taxon>Tracheophyta</taxon>
        <taxon>Spermatophyta</taxon>
        <taxon>Magnoliopsida</taxon>
        <taxon>eudicotyledons</taxon>
        <taxon>Gunneridae</taxon>
        <taxon>Pentapetalae</taxon>
        <taxon>asterids</taxon>
        <taxon>lamiids</taxon>
        <taxon>Solanales</taxon>
        <taxon>Solanaceae</taxon>
        <taxon>Solanoideae</taxon>
        <taxon>Solaneae</taxon>
        <taxon>Solanum</taxon>
    </lineage>
</organism>
<evidence type="ECO:0000313" key="1">
    <source>
        <dbReference type="EMBL" id="KAH0781291.1"/>
    </source>
</evidence>
<gene>
    <name evidence="1" type="ORF">KY290_000889</name>
</gene>
<proteinExistence type="predicted"/>
<evidence type="ECO:0000313" key="2">
    <source>
        <dbReference type="Proteomes" id="UP000826656"/>
    </source>
</evidence>
<accession>A0ABQ7WLZ6</accession>
<dbReference type="PROSITE" id="PS51257">
    <property type="entry name" value="PROKAR_LIPOPROTEIN"/>
    <property type="match status" value="1"/>
</dbReference>